<proteinExistence type="predicted"/>
<dbReference type="Pfam" id="PF20467">
    <property type="entry name" value="MmeI_C"/>
    <property type="match status" value="1"/>
</dbReference>
<evidence type="ECO:0000256" key="2">
    <source>
        <dbReference type="ARBA" id="ARBA00022603"/>
    </source>
</evidence>
<reference evidence="7 8" key="1">
    <citation type="submission" date="2017-02" db="EMBL/GenBank/DDBJ databases">
        <authorList>
            <person name="Peterson S.W."/>
        </authorList>
    </citation>
    <scope>NUCLEOTIDE SEQUENCE [LARGE SCALE GENOMIC DNA]</scope>
    <source>
        <strain evidence="7 8">ATCC 43854</strain>
    </source>
</reference>
<feature type="region of interest" description="Disordered" evidence="5">
    <location>
        <begin position="898"/>
        <end position="926"/>
    </location>
</feature>
<comment type="catalytic activity">
    <reaction evidence="4">
        <text>a 2'-deoxyadenosine in DNA + S-adenosyl-L-methionine = an N(6)-methyl-2'-deoxyadenosine in DNA + S-adenosyl-L-homocysteine + H(+)</text>
        <dbReference type="Rhea" id="RHEA:15197"/>
        <dbReference type="Rhea" id="RHEA-COMP:12418"/>
        <dbReference type="Rhea" id="RHEA-COMP:12419"/>
        <dbReference type="ChEBI" id="CHEBI:15378"/>
        <dbReference type="ChEBI" id="CHEBI:57856"/>
        <dbReference type="ChEBI" id="CHEBI:59789"/>
        <dbReference type="ChEBI" id="CHEBI:90615"/>
        <dbReference type="ChEBI" id="CHEBI:90616"/>
        <dbReference type="EC" id="2.1.1.72"/>
    </reaction>
</comment>
<dbReference type="GO" id="GO:0032259">
    <property type="term" value="P:methylation"/>
    <property type="evidence" value="ECO:0007669"/>
    <property type="project" value="UniProtKB-KW"/>
</dbReference>
<feature type="compositionally biased region" description="Polar residues" evidence="5">
    <location>
        <begin position="898"/>
        <end position="921"/>
    </location>
</feature>
<dbReference type="GO" id="GO:0009007">
    <property type="term" value="F:site-specific DNA-methyltransferase (adenine-specific) activity"/>
    <property type="evidence" value="ECO:0007669"/>
    <property type="project" value="UniProtKB-EC"/>
</dbReference>
<feature type="region of interest" description="Disordered" evidence="5">
    <location>
        <begin position="1128"/>
        <end position="1171"/>
    </location>
</feature>
<dbReference type="PANTHER" id="PTHR33841:SF1">
    <property type="entry name" value="DNA METHYLTRANSFERASE A"/>
    <property type="match status" value="1"/>
</dbReference>
<dbReference type="GO" id="GO:0004803">
    <property type="term" value="F:transposase activity"/>
    <property type="evidence" value="ECO:0007669"/>
    <property type="project" value="InterPro"/>
</dbReference>
<gene>
    <name evidence="7" type="ORF">SAMN02745108_00762</name>
</gene>
<keyword evidence="2" id="KW-0489">Methyltransferase</keyword>
<dbReference type="GO" id="GO:0006313">
    <property type="term" value="P:DNA transposition"/>
    <property type="evidence" value="ECO:0007669"/>
    <property type="project" value="InterPro"/>
</dbReference>
<dbReference type="InterPro" id="IPR002686">
    <property type="entry name" value="Transposase_17"/>
</dbReference>
<dbReference type="Pfam" id="PF20466">
    <property type="entry name" value="MmeI_TRD"/>
    <property type="match status" value="1"/>
</dbReference>
<feature type="domain" description="Transposase IS200-like" evidence="6">
    <location>
        <begin position="948"/>
        <end position="1111"/>
    </location>
</feature>
<organism evidence="7 8">
    <name type="scientific">Fibrobacter intestinalis</name>
    <dbReference type="NCBI Taxonomy" id="28122"/>
    <lineage>
        <taxon>Bacteria</taxon>
        <taxon>Pseudomonadati</taxon>
        <taxon>Fibrobacterota</taxon>
        <taxon>Fibrobacteria</taxon>
        <taxon>Fibrobacterales</taxon>
        <taxon>Fibrobacteraceae</taxon>
        <taxon>Fibrobacter</taxon>
    </lineage>
</organism>
<dbReference type="AlphaFoldDB" id="A0A1T4L4F6"/>
<dbReference type="InterPro" id="IPR046819">
    <property type="entry name" value="MmeI_hel"/>
</dbReference>
<dbReference type="InterPro" id="IPR046816">
    <property type="entry name" value="MmeI_Mtase"/>
</dbReference>
<evidence type="ECO:0000256" key="3">
    <source>
        <dbReference type="ARBA" id="ARBA00022679"/>
    </source>
</evidence>
<dbReference type="SUPFAM" id="SSF53335">
    <property type="entry name" value="S-adenosyl-L-methionine-dependent methyltransferases"/>
    <property type="match status" value="1"/>
</dbReference>
<dbReference type="GO" id="GO:0003677">
    <property type="term" value="F:DNA binding"/>
    <property type="evidence" value="ECO:0007669"/>
    <property type="project" value="InterPro"/>
</dbReference>
<dbReference type="EC" id="2.1.1.72" evidence="1"/>
<dbReference type="InterPro" id="IPR036515">
    <property type="entry name" value="Transposase_17_sf"/>
</dbReference>
<feature type="compositionally biased region" description="Low complexity" evidence="5">
    <location>
        <begin position="1145"/>
        <end position="1156"/>
    </location>
</feature>
<dbReference type="InterPro" id="IPR046820">
    <property type="entry name" value="MmeI_TRD"/>
</dbReference>
<evidence type="ECO:0000256" key="1">
    <source>
        <dbReference type="ARBA" id="ARBA00011900"/>
    </source>
</evidence>
<dbReference type="SUPFAM" id="SSF143422">
    <property type="entry name" value="Transposase IS200-like"/>
    <property type="match status" value="1"/>
</dbReference>
<dbReference type="EMBL" id="FUWU01000009">
    <property type="protein sequence ID" value="SJZ49523.1"/>
    <property type="molecule type" value="Genomic_DNA"/>
</dbReference>
<dbReference type="Pfam" id="PF20473">
    <property type="entry name" value="MmeI_Mtase"/>
    <property type="match status" value="1"/>
</dbReference>
<evidence type="ECO:0000313" key="8">
    <source>
        <dbReference type="Proteomes" id="UP000190449"/>
    </source>
</evidence>
<dbReference type="SMART" id="SM01321">
    <property type="entry name" value="Y1_Tnp"/>
    <property type="match status" value="1"/>
</dbReference>
<dbReference type="InterPro" id="IPR046817">
    <property type="entry name" value="MmeI_N"/>
</dbReference>
<sequence>MLAKEQKARAKEFVEKWSGKNDEKEHCQLFWIDLLQDVFGIKNVSEYISFEDKVKLGHTSFIDARIKSAKVLIEQKSGSVDLRSAAKQSDGTLLTPYQQAKRYASELPVSEHPRWIVCCNFKSFLVYDMDALGKEPEEILLADLPKEYNRLNFLLNETKVNLQREMDISIQAGELVGKIYDALFKEFPDKNSIVTHRSINTLCVRLVFCLYAEDSGIFGHDMFSNYVNSFHADNVDLGLKELFKILNTKEESRSPLLKDKLKCFPYVNGGLFDDGKLDEDSILIPPFSEETKKVLVEECGFGFDWSGISPTIFGAVFESTLNPETRRNGGMHYTSIENIHKVIDPLFLGGLNEEFESLVSKKGLSRKSKREALEKFRDKISKLKFLDPACGSGNFLTESFMSLRRLENKVLRELQDGSRQMELGGEFSPVKVSIHQFFGIEINDFAATVAMTALWIAECQMLQETEDILGEALDFLPLKNYANIVLGNALKIDWKTLNANESLGGIFADAEKSEDEIHYDYIMGNPPFVGYSLQSKGQKEDVASIMPKGIKNVDYVALWYYKAARLIQNTATRCAFVSTNSICQGEQVTAVWKHLFEELGITIDFAYRTFRWDSESTQKAHVHCVIVGFSMGEAALGKAALGEAASSPLNLKTSSSGGEAASPKRIFDGEKVEFADNINAYLLNAPNVWIDKRTTPLCDVPQFVRGCQPTDDGNLILMNEEKEQYLKNEPQAEKFLRPFMMGKDFIDRKPRWCFWLVEANPSDLRKCHSLLGRIENVRKFRQSSTKPATQKKAETPTLFDEIREPQSDYVALPTVSSEGRRYIPIDFLPKEVIPGNKIYFLQGATLYHFGVLVSSVHMAWMRAVCGRLEMRYNYSNTIVYNNFPWPGKAALGEAASRRLNNNSTPGEATSSPLNLKTSSSGGDAASPNYLEKSAEIKVKQANLPHWEQDGTTCFVTFRLADAMPQEKLDEWRAEKELWLKRNPDPWDMETEIIYHERFGEQINRYLDSNYGSCVLQEPQIRKIVEDSLAHFDGERYRLFAFVVMPNHVHVLFTPMPGNTISDILHTWKSFTAHSINKALELSGPLWQKEYWDRYIRNERQFERTVDYIIDNNPELAKIGEAALGEAASRRLNSKNTGEAASRRLNNNSTSEEATSSPFNLKTSSSGGDAASPISRTAQAILDARALYPDSSLADLYDETTMPVELRNAHEANDRAVMQAYGFDPKMTESEIVAELFKMYEELSGGKGLGISN</sequence>
<feature type="compositionally biased region" description="Polar residues" evidence="5">
    <location>
        <begin position="1157"/>
        <end position="1166"/>
    </location>
</feature>
<dbReference type="Pfam" id="PF01797">
    <property type="entry name" value="Y1_Tnp"/>
    <property type="match status" value="1"/>
</dbReference>
<dbReference type="PANTHER" id="PTHR33841">
    <property type="entry name" value="DNA METHYLTRANSFERASE YEEA-RELATED"/>
    <property type="match status" value="1"/>
</dbReference>
<name>A0A1T4L4F6_9BACT</name>
<dbReference type="Gene3D" id="3.30.70.1290">
    <property type="entry name" value="Transposase IS200-like"/>
    <property type="match status" value="1"/>
</dbReference>
<dbReference type="InterPro" id="IPR050953">
    <property type="entry name" value="N4_N6_ade-DNA_methylase"/>
</dbReference>
<keyword evidence="3" id="KW-0808">Transferase</keyword>
<dbReference type="Gene3D" id="3.40.50.150">
    <property type="entry name" value="Vaccinia Virus protein VP39"/>
    <property type="match status" value="1"/>
</dbReference>
<accession>A0A1T4L4F6</accession>
<dbReference type="STRING" id="28122.SAMN02745108_00762"/>
<protein>
    <recommendedName>
        <fullName evidence="1">site-specific DNA-methyltransferase (adenine-specific)</fullName>
        <ecNumber evidence="1">2.1.1.72</ecNumber>
    </recommendedName>
</protein>
<dbReference type="PRINTS" id="PR00507">
    <property type="entry name" value="N12N6MTFRASE"/>
</dbReference>
<evidence type="ECO:0000259" key="6">
    <source>
        <dbReference type="SMART" id="SM01321"/>
    </source>
</evidence>
<evidence type="ECO:0000313" key="7">
    <source>
        <dbReference type="EMBL" id="SJZ49523.1"/>
    </source>
</evidence>
<evidence type="ECO:0000256" key="5">
    <source>
        <dbReference type="SAM" id="MobiDB-lite"/>
    </source>
</evidence>
<dbReference type="InterPro" id="IPR046818">
    <property type="entry name" value="MmeI_C"/>
</dbReference>
<dbReference type="InterPro" id="IPR029063">
    <property type="entry name" value="SAM-dependent_MTases_sf"/>
</dbReference>
<dbReference type="Proteomes" id="UP000190449">
    <property type="component" value="Unassembled WGS sequence"/>
</dbReference>
<dbReference type="Pfam" id="PF20464">
    <property type="entry name" value="MmeI_N"/>
    <property type="match status" value="1"/>
</dbReference>
<evidence type="ECO:0000256" key="4">
    <source>
        <dbReference type="ARBA" id="ARBA00047942"/>
    </source>
</evidence>
<dbReference type="Pfam" id="PF20465">
    <property type="entry name" value="MmeI_hel"/>
    <property type="match status" value="1"/>
</dbReference>